<gene>
    <name evidence="2" type="ORF">EV386_2577</name>
</gene>
<comment type="caution">
    <text evidence="2">The sequence shown here is derived from an EMBL/GenBank/DDBJ whole genome shotgun (WGS) entry which is preliminary data.</text>
</comment>
<dbReference type="GO" id="GO:0016787">
    <property type="term" value="F:hydrolase activity"/>
    <property type="evidence" value="ECO:0007669"/>
    <property type="project" value="InterPro"/>
</dbReference>
<protein>
    <submittedName>
        <fullName evidence="2">Calcineurin-like phosphoesterase family protein</fullName>
    </submittedName>
</protein>
<organism evidence="2 3">
    <name type="scientific">Xylanimonas ulmi</name>
    <dbReference type="NCBI Taxonomy" id="228973"/>
    <lineage>
        <taxon>Bacteria</taxon>
        <taxon>Bacillati</taxon>
        <taxon>Actinomycetota</taxon>
        <taxon>Actinomycetes</taxon>
        <taxon>Micrococcales</taxon>
        <taxon>Promicromonosporaceae</taxon>
        <taxon>Xylanimonas</taxon>
    </lineage>
</organism>
<reference evidence="2 3" key="1">
    <citation type="submission" date="2019-02" db="EMBL/GenBank/DDBJ databases">
        <title>Sequencing the genomes of 1000 actinobacteria strains.</title>
        <authorList>
            <person name="Klenk H.-P."/>
        </authorList>
    </citation>
    <scope>NUCLEOTIDE SEQUENCE [LARGE SCALE GENOMIC DNA]</scope>
    <source>
        <strain evidence="2 3">DSM 16932</strain>
    </source>
</reference>
<evidence type="ECO:0000313" key="3">
    <source>
        <dbReference type="Proteomes" id="UP000293852"/>
    </source>
</evidence>
<dbReference type="Gene3D" id="3.60.21.10">
    <property type="match status" value="1"/>
</dbReference>
<dbReference type="InterPro" id="IPR004843">
    <property type="entry name" value="Calcineurin-like_PHP"/>
</dbReference>
<evidence type="ECO:0000259" key="1">
    <source>
        <dbReference type="Pfam" id="PF00149"/>
    </source>
</evidence>
<dbReference type="SUPFAM" id="SSF56300">
    <property type="entry name" value="Metallo-dependent phosphatases"/>
    <property type="match status" value="1"/>
</dbReference>
<accession>A0A4Q7M6I8</accession>
<dbReference type="AlphaFoldDB" id="A0A4Q7M6I8"/>
<dbReference type="EMBL" id="SGWX01000001">
    <property type="protein sequence ID" value="RZS62252.1"/>
    <property type="molecule type" value="Genomic_DNA"/>
</dbReference>
<keyword evidence="3" id="KW-1185">Reference proteome</keyword>
<dbReference type="RefSeq" id="WP_165399931.1">
    <property type="nucleotide sequence ID" value="NZ_SGWX01000001.1"/>
</dbReference>
<dbReference type="Pfam" id="PF00149">
    <property type="entry name" value="Metallophos"/>
    <property type="match status" value="1"/>
</dbReference>
<sequence>MTKTSLALPDTRVAVAGDWHGDTWWAKRALDRLDDAAPDVRTVLHVGDLGVGPWPGETARSGHRFGGFVADLDRALDRRGMTLYLTAGNHDNWDALEAAATDDRGLRALGERIRCFPRPYRLSIAGRSFLSLGGAASVDLMRRRPGRDWWFGEQVTEAHAQAVEDDVAARGVVDYWLSHETPGPVPGGRLNHHVRGLAPDIVAYSDHVRSQVTRGWLAARPSVVFHGHHHARYTLEVTGQPSAEDAPTGEPFTCRIEGLGKEGSEYATSTPGYDHPGNVVVLDVETAEVTAIHGA</sequence>
<evidence type="ECO:0000313" key="2">
    <source>
        <dbReference type="EMBL" id="RZS62252.1"/>
    </source>
</evidence>
<dbReference type="Proteomes" id="UP000293852">
    <property type="component" value="Unassembled WGS sequence"/>
</dbReference>
<name>A0A4Q7M6I8_9MICO</name>
<dbReference type="InterPro" id="IPR029052">
    <property type="entry name" value="Metallo-depent_PP-like"/>
</dbReference>
<feature type="domain" description="Calcineurin-like phosphoesterase" evidence="1">
    <location>
        <begin position="12"/>
        <end position="231"/>
    </location>
</feature>
<dbReference type="CDD" id="cd00838">
    <property type="entry name" value="MPP_superfamily"/>
    <property type="match status" value="1"/>
</dbReference>
<proteinExistence type="predicted"/>